<dbReference type="PANTHER" id="PTHR30204">
    <property type="entry name" value="REDOX-CYCLING DRUG-SENSING TRANSCRIPTIONAL ACTIVATOR SOXR"/>
    <property type="match status" value="1"/>
</dbReference>
<dbReference type="GO" id="GO:0003677">
    <property type="term" value="F:DNA binding"/>
    <property type="evidence" value="ECO:0007669"/>
    <property type="project" value="UniProtKB-KW"/>
</dbReference>
<name>A0A1B1MYG0_9BACL</name>
<feature type="domain" description="HTH merR-type" evidence="6">
    <location>
        <begin position="1"/>
        <end position="71"/>
    </location>
</feature>
<dbReference type="InterPro" id="IPR000551">
    <property type="entry name" value="MerR-type_HTH_dom"/>
</dbReference>
<evidence type="ECO:0000256" key="3">
    <source>
        <dbReference type="ARBA" id="ARBA00023159"/>
    </source>
</evidence>
<dbReference type="RefSeq" id="WP_068694817.1">
    <property type="nucleotide sequence ID" value="NZ_CP014167.1"/>
</dbReference>
<keyword evidence="8" id="KW-1185">Reference proteome</keyword>
<evidence type="ECO:0000313" key="7">
    <source>
        <dbReference type="EMBL" id="ANS74220.1"/>
    </source>
</evidence>
<keyword evidence="2" id="KW-0238">DNA-binding</keyword>
<dbReference type="Pfam" id="PF07739">
    <property type="entry name" value="TipAS"/>
    <property type="match status" value="1"/>
</dbReference>
<dbReference type="EMBL" id="CP014167">
    <property type="protein sequence ID" value="ANS74220.1"/>
    <property type="molecule type" value="Genomic_DNA"/>
</dbReference>
<dbReference type="SUPFAM" id="SSF89082">
    <property type="entry name" value="Antibiotic binding domain of TipA-like multidrug resistance regulators"/>
    <property type="match status" value="1"/>
</dbReference>
<proteinExistence type="predicted"/>
<dbReference type="OrthoDB" id="9814833at2"/>
<gene>
    <name evidence="7" type="ORF">AWM70_06175</name>
</gene>
<dbReference type="PRINTS" id="PR00040">
    <property type="entry name" value="HTHMERR"/>
</dbReference>
<dbReference type="InterPro" id="IPR036244">
    <property type="entry name" value="TipA-like_antibiotic-bd"/>
</dbReference>
<dbReference type="SUPFAM" id="SSF46955">
    <property type="entry name" value="Putative DNA-binding domain"/>
    <property type="match status" value="1"/>
</dbReference>
<dbReference type="GO" id="GO:0003700">
    <property type="term" value="F:DNA-binding transcription factor activity"/>
    <property type="evidence" value="ECO:0007669"/>
    <property type="project" value="InterPro"/>
</dbReference>
<reference evidence="7 8" key="1">
    <citation type="submission" date="2016-01" db="EMBL/GenBank/DDBJ databases">
        <title>Complete Genome Sequence of Paenibacillus yonginensis DCY84, a novel Plant Growth-Promoting Bacteria with Elicitation of Induced Systemic Resistance.</title>
        <authorList>
            <person name="Kim Y.J."/>
            <person name="Yang D.C."/>
            <person name="Sukweenadhi J."/>
        </authorList>
    </citation>
    <scope>NUCLEOTIDE SEQUENCE [LARGE SCALE GENOMIC DNA]</scope>
    <source>
        <strain evidence="7 8">DCY84</strain>
    </source>
</reference>
<dbReference type="InterPro" id="IPR012925">
    <property type="entry name" value="TipAS_dom"/>
</dbReference>
<dbReference type="PANTHER" id="PTHR30204:SF90">
    <property type="entry name" value="HTH-TYPE TRANSCRIPTIONAL ACTIVATOR MTA"/>
    <property type="match status" value="1"/>
</dbReference>
<dbReference type="STRING" id="1462996.AWM70_06175"/>
<evidence type="ECO:0000256" key="4">
    <source>
        <dbReference type="ARBA" id="ARBA00023163"/>
    </source>
</evidence>
<dbReference type="KEGG" id="pyg:AWM70_06175"/>
<evidence type="ECO:0000256" key="2">
    <source>
        <dbReference type="ARBA" id="ARBA00023125"/>
    </source>
</evidence>
<dbReference type="CDD" id="cd01106">
    <property type="entry name" value="HTH_TipAL-Mta"/>
    <property type="match status" value="1"/>
</dbReference>
<dbReference type="AlphaFoldDB" id="A0A1B1MYG0"/>
<dbReference type="InterPro" id="IPR047057">
    <property type="entry name" value="MerR_fam"/>
</dbReference>
<evidence type="ECO:0000256" key="1">
    <source>
        <dbReference type="ARBA" id="ARBA00023015"/>
    </source>
</evidence>
<sequence length="254" mass="29425">MEYTIRQMAKLAGISTRTLRYYDEIGLLKPAGITAAGYRLYGQAEVDRLQQLLFYRELGVGLENIREILDSPSFDAVQALKQHREQLLKQRQRLDQLIANVEKTLANQEGRMEMTDRDKFEGFKQKMIDDNEQNYGKEIREKYGDEAVEASNAKLQQMSEQEWNELKTLEHELASRLALAFQTGNPEGELAQQAAELHKRWLMYYWTAYSKEAHAGLADMYVADERFTAYYDKEQPGTAAFLREAIHIFTGVQH</sequence>
<dbReference type="Pfam" id="PF13411">
    <property type="entry name" value="MerR_1"/>
    <property type="match status" value="1"/>
</dbReference>
<feature type="coiled-coil region" evidence="5">
    <location>
        <begin position="77"/>
        <end position="118"/>
    </location>
</feature>
<keyword evidence="4" id="KW-0804">Transcription</keyword>
<keyword evidence="3" id="KW-0010">Activator</keyword>
<organism evidence="7 8">
    <name type="scientific">Paenibacillus yonginensis</name>
    <dbReference type="NCBI Taxonomy" id="1462996"/>
    <lineage>
        <taxon>Bacteria</taxon>
        <taxon>Bacillati</taxon>
        <taxon>Bacillota</taxon>
        <taxon>Bacilli</taxon>
        <taxon>Bacillales</taxon>
        <taxon>Paenibacillaceae</taxon>
        <taxon>Paenibacillus</taxon>
    </lineage>
</organism>
<dbReference type="Gene3D" id="1.10.490.50">
    <property type="entry name" value="Antibiotic binding domain of TipA-like multidrug resistance regulators"/>
    <property type="match status" value="1"/>
</dbReference>
<accession>A0A1B1MYG0</accession>
<keyword evidence="5" id="KW-0175">Coiled coil</keyword>
<evidence type="ECO:0000259" key="6">
    <source>
        <dbReference type="PROSITE" id="PS50937"/>
    </source>
</evidence>
<dbReference type="PROSITE" id="PS50937">
    <property type="entry name" value="HTH_MERR_2"/>
    <property type="match status" value="1"/>
</dbReference>
<dbReference type="Gene3D" id="1.10.1660.10">
    <property type="match status" value="1"/>
</dbReference>
<protein>
    <submittedName>
        <fullName evidence="7">MerR family transcriptional regulator</fullName>
    </submittedName>
</protein>
<dbReference type="Proteomes" id="UP000092573">
    <property type="component" value="Chromosome"/>
</dbReference>
<dbReference type="InterPro" id="IPR009061">
    <property type="entry name" value="DNA-bd_dom_put_sf"/>
</dbReference>
<keyword evidence="1" id="KW-0805">Transcription regulation</keyword>
<evidence type="ECO:0000256" key="5">
    <source>
        <dbReference type="SAM" id="Coils"/>
    </source>
</evidence>
<evidence type="ECO:0000313" key="8">
    <source>
        <dbReference type="Proteomes" id="UP000092573"/>
    </source>
</evidence>
<dbReference type="SMART" id="SM00422">
    <property type="entry name" value="HTH_MERR"/>
    <property type="match status" value="1"/>
</dbReference>